<dbReference type="Pfam" id="PF03629">
    <property type="entry name" value="SASA"/>
    <property type="match status" value="1"/>
</dbReference>
<evidence type="ECO:0000313" key="4">
    <source>
        <dbReference type="EMBL" id="RGK66341.1"/>
    </source>
</evidence>
<dbReference type="SUPFAM" id="SSF52266">
    <property type="entry name" value="SGNH hydrolase"/>
    <property type="match status" value="1"/>
</dbReference>
<feature type="signal peptide" evidence="2">
    <location>
        <begin position="1"/>
        <end position="32"/>
    </location>
</feature>
<feature type="domain" description="Sialate O-acetylesterase" evidence="3">
    <location>
        <begin position="446"/>
        <end position="655"/>
    </location>
</feature>
<dbReference type="GO" id="GO:0001681">
    <property type="term" value="F:sialate O-acetylesterase activity"/>
    <property type="evidence" value="ECO:0007669"/>
    <property type="project" value="InterPro"/>
</dbReference>
<evidence type="ECO:0000313" key="9">
    <source>
        <dbReference type="Proteomes" id="UP000285503"/>
    </source>
</evidence>
<evidence type="ECO:0000313" key="7">
    <source>
        <dbReference type="Proteomes" id="UP000261210"/>
    </source>
</evidence>
<gene>
    <name evidence="6" type="ORF">DW027_22495</name>
    <name evidence="5" type="ORF">DW075_00360</name>
    <name evidence="4" type="ORF">DXD03_03455</name>
</gene>
<accession>A0A3E4NMH9</accession>
<dbReference type="Proteomes" id="UP000261210">
    <property type="component" value="Unassembled WGS sequence"/>
</dbReference>
<dbReference type="PANTHER" id="PTHR22901">
    <property type="entry name" value="SIALATE O-ACETYLESTERASE"/>
    <property type="match status" value="1"/>
</dbReference>
<organism evidence="4 7">
    <name type="scientific">Bacteroides xylanisolvens</name>
    <dbReference type="NCBI Taxonomy" id="371601"/>
    <lineage>
        <taxon>Bacteria</taxon>
        <taxon>Pseudomonadati</taxon>
        <taxon>Bacteroidota</taxon>
        <taxon>Bacteroidia</taxon>
        <taxon>Bacteroidales</taxon>
        <taxon>Bacteroidaceae</taxon>
        <taxon>Bacteroides</taxon>
    </lineage>
</organism>
<dbReference type="GO" id="GO:0005975">
    <property type="term" value="P:carbohydrate metabolic process"/>
    <property type="evidence" value="ECO:0007669"/>
    <property type="project" value="TreeGrafter"/>
</dbReference>
<protein>
    <recommendedName>
        <fullName evidence="3">Sialate O-acetylesterase domain-containing protein</fullName>
    </recommendedName>
</protein>
<comment type="caution">
    <text evidence="4">The sequence shown here is derived from an EMBL/GenBank/DDBJ whole genome shotgun (WGS) entry which is preliminary data.</text>
</comment>
<dbReference type="InterPro" id="IPR036514">
    <property type="entry name" value="SGNH_hydro_sf"/>
</dbReference>
<feature type="chain" id="PRO_5033795123" description="Sialate O-acetylesterase domain-containing protein" evidence="2">
    <location>
        <begin position="33"/>
        <end position="1066"/>
    </location>
</feature>
<dbReference type="InterPro" id="IPR039329">
    <property type="entry name" value="SIAE"/>
</dbReference>
<proteinExistence type="predicted"/>
<keyword evidence="1" id="KW-0378">Hydrolase</keyword>
<dbReference type="Proteomes" id="UP000284495">
    <property type="component" value="Unassembled WGS sequence"/>
</dbReference>
<evidence type="ECO:0000256" key="1">
    <source>
        <dbReference type="ARBA" id="ARBA00022801"/>
    </source>
</evidence>
<dbReference type="PANTHER" id="PTHR22901:SF0">
    <property type="entry name" value="SIALATE O-ACETYLESTERASE"/>
    <property type="match status" value="1"/>
</dbReference>
<dbReference type="EMBL" id="QROO01000038">
    <property type="protein sequence ID" value="RHL33296.1"/>
    <property type="molecule type" value="Genomic_DNA"/>
</dbReference>
<evidence type="ECO:0000313" key="8">
    <source>
        <dbReference type="Proteomes" id="UP000284495"/>
    </source>
</evidence>
<evidence type="ECO:0000256" key="2">
    <source>
        <dbReference type="SAM" id="SignalP"/>
    </source>
</evidence>
<sequence>MQMKKLGLGLRCCHRIVFGALALLPCTGTALATQVEKTVGTYFKQVQATRNGTDGDYGYQIYNRNGAVDASGLDKDNLILEMELYIENLDNLGNLEIIENATFNAIEVGNELTNGKTWLSWSIKGLTDSEGNAIKAGVWNKIRLPFSTGKAQSDFTLDRPLNYFRWCLAHIHEPAVPDDYLIRFKNIKIVDSSQLVEEEGESEYPNTDYEAATIDFSLDKDLTGSNYNGFSIGKKFDSPLNLKDHNPRMLYLQFDAEITESTSGDINVLKSAPGQIELTSGGKPDVNELTFNINQPDWKTGKHTYSLAFSTAGTTGGSIDYSAVDYMRVYCVHIPKNIDKLNVKIDNVKIIDRTHTTSLPTFFSDGMMFQQKKPINIWGYGASGRTIKVKFYKGDNLLQTKDGVTDTEGRWAVQFDACNAGFDKYKFEVLEGDDVIQTVSDILIGEVWVAAGQSNMALSVSATQQKDELMNSADNDNIRFLYMPTYPYSGTGTGEMPIKPTKDIAGAYWGHGNNGVQVGSVSAVAYIAIKDLQGKLGIPVGFLYTPIGGSVIEAWIPRAELEENTELVNTLTRRGLYYDEDFWVDNSTTVTALYNQKVGPLEGFNVAGVMWYQGESNSDRPELYADELTTMKRGWERTFNFEEGTMPFVFCQVGRWVVQTDKPHYLAALDEAMYDAWAHSESSRSTMSLLPIYDTDMTYVGNVVIHPTNKIPVGTRFATAINNLVYNKNAEYTAPVFESLAKGDDNRLIVKFSHVGEGLKCIDCHDNIHGFTICDERNVYVNAQARIISANEVEVWNDGITSPTDVTYAYATYNFTSNLANSVGIPAAPFRSNRNSEALYYSPQDWTMADADTFWGINGDQAAWLQTWTSTDATLTFDQNNKQEGYSSVNVSYTNDNAKFGPITEYASVVNQLENFNYLNVWVYNPDAREKDIRLEVISENDKVFDCGNVKISAKQEWKQISFDLYANVDQNTRFNKELANAKKLYFVISDANRTGNIKVDNITFGLDKLADKDLSAIVNISTGTNVAADNWLYDLWGHKHEYPTAPGIYVRNGKKIVVKDGFMMK</sequence>
<keyword evidence="2" id="KW-0732">Signal</keyword>
<evidence type="ECO:0000313" key="5">
    <source>
        <dbReference type="EMBL" id="RHK30029.1"/>
    </source>
</evidence>
<evidence type="ECO:0000313" key="6">
    <source>
        <dbReference type="EMBL" id="RHL33296.1"/>
    </source>
</evidence>
<dbReference type="InterPro" id="IPR005181">
    <property type="entry name" value="SASA"/>
</dbReference>
<reference evidence="7 8" key="1">
    <citation type="submission" date="2018-08" db="EMBL/GenBank/DDBJ databases">
        <title>A genome reference for cultivated species of the human gut microbiota.</title>
        <authorList>
            <person name="Zou Y."/>
            <person name="Xue W."/>
            <person name="Luo G."/>
        </authorList>
    </citation>
    <scope>NUCLEOTIDE SEQUENCE [LARGE SCALE GENOMIC DNA]</scope>
    <source>
        <strain evidence="6 8">AF38-2</strain>
        <strain evidence="5 9">AF46-11NS</strain>
        <strain evidence="4 7">TF10-34</strain>
    </source>
</reference>
<dbReference type="Gene3D" id="3.40.50.1110">
    <property type="entry name" value="SGNH hydrolase"/>
    <property type="match status" value="1"/>
</dbReference>
<dbReference type="EMBL" id="QSQU01000004">
    <property type="protein sequence ID" value="RGK66341.1"/>
    <property type="molecule type" value="Genomic_DNA"/>
</dbReference>
<name>A0A3E4NMH9_9BACE</name>
<evidence type="ECO:0000259" key="3">
    <source>
        <dbReference type="Pfam" id="PF03629"/>
    </source>
</evidence>
<dbReference type="AlphaFoldDB" id="A0A3E4NMH9"/>
<dbReference type="Proteomes" id="UP000285503">
    <property type="component" value="Unassembled WGS sequence"/>
</dbReference>
<dbReference type="EMBL" id="QRNE01000001">
    <property type="protein sequence ID" value="RHK30029.1"/>
    <property type="molecule type" value="Genomic_DNA"/>
</dbReference>